<dbReference type="Pfam" id="PF00063">
    <property type="entry name" value="Myosin_head"/>
    <property type="match status" value="1"/>
</dbReference>
<dbReference type="STRING" id="109895.A0A507E3Y7"/>
<evidence type="ECO:0000259" key="9">
    <source>
        <dbReference type="PROSITE" id="PS51016"/>
    </source>
</evidence>
<dbReference type="InterPro" id="IPR014352">
    <property type="entry name" value="FERM/acyl-CoA-bd_prot_sf"/>
</dbReference>
<dbReference type="GO" id="GO:0003774">
    <property type="term" value="F:cytoskeletal motor activity"/>
    <property type="evidence" value="ECO:0007669"/>
    <property type="project" value="UniProtKB-UniRule"/>
</dbReference>
<comment type="caution">
    <text evidence="11">The sequence shown here is derived from an EMBL/GenBank/DDBJ whole genome shotgun (WGS) entry which is preliminary data.</text>
</comment>
<dbReference type="Gene3D" id="1.20.5.190">
    <property type="match status" value="1"/>
</dbReference>
<dbReference type="Gene3D" id="3.40.850.10">
    <property type="entry name" value="Kinesin motor domain"/>
    <property type="match status" value="1"/>
</dbReference>
<dbReference type="InterPro" id="IPR019749">
    <property type="entry name" value="Band_41_domain"/>
</dbReference>
<accession>A0A507E3Y7</accession>
<dbReference type="SMART" id="SM00295">
    <property type="entry name" value="B41"/>
    <property type="match status" value="2"/>
</dbReference>
<dbReference type="Gene3D" id="6.20.240.20">
    <property type="match status" value="1"/>
</dbReference>
<keyword evidence="12" id="KW-1185">Reference proteome</keyword>
<feature type="compositionally biased region" description="Polar residues" evidence="7">
    <location>
        <begin position="1630"/>
        <end position="1641"/>
    </location>
</feature>
<keyword evidence="2 6" id="KW-0067">ATP-binding</keyword>
<dbReference type="Gene3D" id="1.20.80.10">
    <property type="match status" value="2"/>
</dbReference>
<feature type="compositionally biased region" description="Polar residues" evidence="7">
    <location>
        <begin position="913"/>
        <end position="927"/>
    </location>
</feature>
<dbReference type="InterPro" id="IPR019748">
    <property type="entry name" value="FERM_central"/>
</dbReference>
<organism evidence="11 12">
    <name type="scientific">Powellomyces hirtus</name>
    <dbReference type="NCBI Taxonomy" id="109895"/>
    <lineage>
        <taxon>Eukaryota</taxon>
        <taxon>Fungi</taxon>
        <taxon>Fungi incertae sedis</taxon>
        <taxon>Chytridiomycota</taxon>
        <taxon>Chytridiomycota incertae sedis</taxon>
        <taxon>Chytridiomycetes</taxon>
        <taxon>Spizellomycetales</taxon>
        <taxon>Powellomycetaceae</taxon>
        <taxon>Powellomyces</taxon>
    </lineage>
</organism>
<evidence type="ECO:0000259" key="10">
    <source>
        <dbReference type="PROSITE" id="PS51456"/>
    </source>
</evidence>
<dbReference type="Pfam" id="PF21989">
    <property type="entry name" value="RA_2"/>
    <property type="match status" value="2"/>
</dbReference>
<dbReference type="InterPro" id="IPR000299">
    <property type="entry name" value="FERM_domain"/>
</dbReference>
<dbReference type="PROSITE" id="PS51456">
    <property type="entry name" value="MYOSIN_MOTOR"/>
    <property type="match status" value="1"/>
</dbReference>
<feature type="region of interest" description="Disordered" evidence="7">
    <location>
        <begin position="526"/>
        <end position="547"/>
    </location>
</feature>
<comment type="similarity">
    <text evidence="6">Belongs to the TRAFAC class myosin-kinesin ATPase superfamily. Myosin family.</text>
</comment>
<dbReference type="SMART" id="SM00139">
    <property type="entry name" value="MyTH4"/>
    <property type="match status" value="2"/>
</dbReference>
<feature type="region of interest" description="Actin-binding" evidence="6">
    <location>
        <begin position="554"/>
        <end position="576"/>
    </location>
</feature>
<dbReference type="SUPFAM" id="SSF50729">
    <property type="entry name" value="PH domain-like"/>
    <property type="match status" value="2"/>
</dbReference>
<reference evidence="11 12" key="1">
    <citation type="journal article" date="2019" name="Sci. Rep.">
        <title>Comparative genomics of chytrid fungi reveal insights into the obligate biotrophic and pathogenic lifestyle of Synchytrium endobioticum.</title>
        <authorList>
            <person name="van de Vossenberg B.T.L.H."/>
            <person name="Warris S."/>
            <person name="Nguyen H.D.T."/>
            <person name="van Gent-Pelzer M.P.E."/>
            <person name="Joly D.L."/>
            <person name="van de Geest H.C."/>
            <person name="Bonants P.J.M."/>
            <person name="Smith D.S."/>
            <person name="Levesque C.A."/>
            <person name="van der Lee T.A.J."/>
        </authorList>
    </citation>
    <scope>NUCLEOTIDE SEQUENCE [LARGE SCALE GENOMIC DNA]</scope>
    <source>
        <strain evidence="11 12">CBS 809.83</strain>
    </source>
</reference>
<feature type="compositionally biased region" description="Gly residues" evidence="7">
    <location>
        <begin position="1609"/>
        <end position="1624"/>
    </location>
</feature>
<dbReference type="PROSITE" id="PS50057">
    <property type="entry name" value="FERM_3"/>
    <property type="match status" value="2"/>
</dbReference>
<dbReference type="PROSITE" id="PS50096">
    <property type="entry name" value="IQ"/>
    <property type="match status" value="1"/>
</dbReference>
<dbReference type="InterPro" id="IPR000048">
    <property type="entry name" value="IQ_motif_EF-hand-BS"/>
</dbReference>
<dbReference type="SMART" id="SM00242">
    <property type="entry name" value="MYSc"/>
    <property type="match status" value="1"/>
</dbReference>
<evidence type="ECO:0000256" key="2">
    <source>
        <dbReference type="ARBA" id="ARBA00022840"/>
    </source>
</evidence>
<dbReference type="GO" id="GO:0016459">
    <property type="term" value="C:myosin complex"/>
    <property type="evidence" value="ECO:0007669"/>
    <property type="project" value="UniProtKB-KW"/>
</dbReference>
<name>A0A507E3Y7_9FUNG</name>
<dbReference type="InterPro" id="IPR051724">
    <property type="entry name" value="Actin_motor_Myosin"/>
</dbReference>
<keyword evidence="3 6" id="KW-0518">Myosin</keyword>
<protein>
    <recommendedName>
        <fullName evidence="13">Myosin motor domain-containing protein</fullName>
    </recommendedName>
</protein>
<dbReference type="Gene3D" id="1.25.40.530">
    <property type="entry name" value="MyTH4 domain"/>
    <property type="match status" value="2"/>
</dbReference>
<evidence type="ECO:0008006" key="13">
    <source>
        <dbReference type="Google" id="ProtNLM"/>
    </source>
</evidence>
<proteinExistence type="inferred from homology"/>
<dbReference type="Gene3D" id="2.30.29.30">
    <property type="entry name" value="Pleckstrin-homology domain (PH domain)/Phosphotyrosine-binding domain (PTB)"/>
    <property type="match status" value="2"/>
</dbReference>
<sequence length="2214" mass="244125">MADTVEDMTTLSELSEEAIMDNLQKRYDLRLIYTYTGSILVAMNPFEKLDIYSMTILKKYMQKRHNENEPHIFAIAEAAYSNVRLSKVNQSVIISGESGAGKSESTKVILQYLTTVTSKESQESWVEQQILEANTVLESFGNAKTVRNNNSSRFGKFIQVNFNRNSQIIGASIINYLLEKSRIAKQAPDERNYHIFYELVAGVNDEEREKYRLDSAESYGFLNQSGCIDIPGVDDSKNFTDLKLALTVLKMTPADQDGLFACLSAILAVGNIEFTEVDGKDSVEVQNPDAVAKVAELMGIDGEVLQKALCFKKLVIRGETSLVPYKLQQALDTRDSFAKTVYDNLFQRLVEFINKSLTPKEKPVNFVGVLDIFGFEVFKHNSFEQFCINYTNEKLQSFFNQFIFKLEQEEYDKENIKWDKIDFQDNAPCLELIESKPAGILSLLDEETKFPKGTDDSWLAKLDTTHIKHPFYIKARTQKGVFGVRHYAGDVTYNVSSFLDKNRDAIQEELYEVVRASKKPYVAKVFPKEKEEEQPGKGPRGGKTTAGTQFKNQLVSLVTTLGATTPHYVRCIKPNQQKESFFFDQEMVLSQLRYSGMLDTIRIRKAGYAMRVPFDGFVRDFKCLVPAGMTPKKDEARKIAAAIAAEADLTPNSWQCGKTKLFLKQDAYAALQDRVAEVLRAKVILIQKTMLGFMYRQQFLRQRNAARLLETFMLGFLCKRKYKRTLRATLKIQAVSRGWFARDYYRKLKAEHMIKLREAAEREARAEEAAAATGAGVVQDIGAVELIAPGVRRASLTVAPKMPPPSRDDAQRVPGSGLKPLAAKKKESGSMAALSESPLSPTSEATTAVAVKKKQGGGEIDNLFAFLGDFDASKRKGAFRGADMLAEMAAAITADIDSLFDEPIAAAKAGLASKNSGQPSNQATSGAGPSVGAAMGSTQSLAKAKSTQSLAKVAAGGAAVDKSAADARTANDSSVKDNLDNQLPHVGSFASSPDASRNASAFSLASDKGDAPGKLMKNNPLDIAKRSNESIEKLDYNARELSLEVYAERHFEQHFKAGGFATTITKKRQLMDIPEMLAYSKNPLQGSLTKIHNKTDALDQLAVDCFKCLQKATEPGAKKAEELIQQYIGHGVETPEIRDELYIQMLKQVTPPREKAPKEWDQIQLTGWHVLTMACACFPPSKVFGKFLLAFIQRTGEQLVTQDRNPIRKLGIAAEKALRRLMMNGVRRNPPSVFEFTTLKANGVLPCRFSLLDGRELDIAVGLTTTAGDIVKDMARKIELKDPTGWSLYEVSSKSERAVKATEYIADFIAEWERDSAARKKEAGSTTRKKKGDATSTAAAINLDANLVLKKRVFRDPQDSSEPVEPVEYGLLYAQAVDGVAKDLYPITERVAMQMAALRAQVLLGDCDVGAAEGRFVSELQAWIAPRLIPNQPREAWVQGIIKQYQKLAGTSQERAKSQYLTMVQGFKHYGASLFPVKHKGTWAFSEGISLAVSHSGIDFVHPRTNETVLSFAYSAIKSYECENGLVTLVAVPVSEDAGFESVEVYQFSTEQADEIVSLIREYCPTTEYMRKSDKPVGGYDVDVASLVRDVEKCRAALLDHGMMRKPGPDGGGVSGKRGGGGKGGIRRLFTTTGRSKNPASATLERVGSGVGSATDSGGGLDRRTSVSSQISSSRHAGTEGDTISKSPSFMQSPDEDLMGVGGGLPSSGAHNDDYTLADWSFSPRPLTTSLIALLADPEIESWAADTSAVLHSFTGVPEMASSNIGAMQAIIERCLESPYLTNELYLQLVKQTTNHPDADSLAVLNLWKLLVVVSGVLAPSSYVLEYTKAHLRKCSVEGSKTAKQQQQQARTEEAQHARHCLRTLRKTISQGGRKFPPSTDEFLQACKLTPMRIRFHCLDGTSHAVPIEPCETADMVFQALLEKMKLAAAPATTTSKAAPSPSGLSGFAIFEQCGRLERALGRDDKITDSLYRYEKLGRSERNPERVHFYLKRKIFLPAALAHPLSPTDDHLTRAQALIDIGRGQYPADEDQCVRLTALWAQAHNGDFNYDSPVNYSALCAMFVPVKWRVAGIEKKVGEKHMEFLGTNAQQANAEMTQIVRTWPLYGCTVFNVEQNIDKTMPTQCWLAVGATAVHILAQNTRKPLFTYSYDDIVSFSPSLNSLLLIIGNNATASQVADLMRDYLNILRPPAARKLAAPVGSRPDLRASHPKLNR</sequence>
<dbReference type="PRINTS" id="PR00193">
    <property type="entry name" value="MYOSINHEAVY"/>
</dbReference>
<dbReference type="CDD" id="cd14473">
    <property type="entry name" value="FERM_B-lobe"/>
    <property type="match status" value="2"/>
</dbReference>
<dbReference type="GO" id="GO:0003779">
    <property type="term" value="F:actin binding"/>
    <property type="evidence" value="ECO:0007669"/>
    <property type="project" value="UniProtKB-KW"/>
</dbReference>
<feature type="region of interest" description="Disordered" evidence="7">
    <location>
        <begin position="911"/>
        <end position="934"/>
    </location>
</feature>
<dbReference type="Gene3D" id="3.10.20.90">
    <property type="entry name" value="Phosphatidylinositol 3-kinase Catalytic Subunit, Chain A, domain 1"/>
    <property type="match status" value="2"/>
</dbReference>
<feature type="domain" description="Myosin motor" evidence="10">
    <location>
        <begin position="3"/>
        <end position="676"/>
    </location>
</feature>
<dbReference type="PROSITE" id="PS51016">
    <property type="entry name" value="MYTH4"/>
    <property type="match status" value="2"/>
</dbReference>
<dbReference type="InterPro" id="IPR029071">
    <property type="entry name" value="Ubiquitin-like_domsf"/>
</dbReference>
<dbReference type="Proteomes" id="UP000318582">
    <property type="component" value="Unassembled WGS sequence"/>
</dbReference>
<feature type="domain" description="FERM" evidence="8">
    <location>
        <begin position="1892"/>
        <end position="2210"/>
    </location>
</feature>
<dbReference type="InterPro" id="IPR027417">
    <property type="entry name" value="P-loop_NTPase"/>
</dbReference>
<dbReference type="Gene3D" id="1.10.10.820">
    <property type="match status" value="1"/>
</dbReference>
<keyword evidence="1 6" id="KW-0547">Nucleotide-binding</keyword>
<dbReference type="SUPFAM" id="SSF52540">
    <property type="entry name" value="P-loop containing nucleoside triphosphate hydrolases"/>
    <property type="match status" value="1"/>
</dbReference>
<evidence type="ECO:0000256" key="6">
    <source>
        <dbReference type="PROSITE-ProRule" id="PRU00782"/>
    </source>
</evidence>
<feature type="domain" description="MyTH4" evidence="9">
    <location>
        <begin position="1722"/>
        <end position="1887"/>
    </location>
</feature>
<feature type="compositionally biased region" description="Polar residues" evidence="7">
    <location>
        <begin position="989"/>
        <end position="1003"/>
    </location>
</feature>
<dbReference type="Pfam" id="PF00784">
    <property type="entry name" value="MyTH4"/>
    <property type="match status" value="2"/>
</dbReference>
<dbReference type="PANTHER" id="PTHR46049">
    <property type="entry name" value="AGAP003327-PA"/>
    <property type="match status" value="1"/>
</dbReference>
<feature type="compositionally biased region" description="Polar residues" evidence="7">
    <location>
        <begin position="837"/>
        <end position="846"/>
    </location>
</feature>
<dbReference type="SUPFAM" id="SSF47031">
    <property type="entry name" value="Second domain of FERM"/>
    <property type="match status" value="2"/>
</dbReference>
<feature type="binding site" evidence="6">
    <location>
        <begin position="96"/>
        <end position="103"/>
    </location>
    <ligand>
        <name>ATP</name>
        <dbReference type="ChEBI" id="CHEBI:30616"/>
    </ligand>
</feature>
<evidence type="ECO:0000256" key="7">
    <source>
        <dbReference type="SAM" id="MobiDB-lite"/>
    </source>
</evidence>
<dbReference type="GO" id="GO:0005524">
    <property type="term" value="F:ATP binding"/>
    <property type="evidence" value="ECO:0007669"/>
    <property type="project" value="UniProtKB-UniRule"/>
</dbReference>
<dbReference type="InterPro" id="IPR001609">
    <property type="entry name" value="Myosin_head_motor_dom-like"/>
</dbReference>
<keyword evidence="5 6" id="KW-0009">Actin-binding</keyword>
<feature type="domain" description="FERM" evidence="8">
    <location>
        <begin position="1245"/>
        <end position="1571"/>
    </location>
</feature>
<dbReference type="Gene3D" id="1.20.58.530">
    <property type="match status" value="1"/>
</dbReference>
<evidence type="ECO:0000256" key="1">
    <source>
        <dbReference type="ARBA" id="ARBA00022741"/>
    </source>
</evidence>
<keyword evidence="4 6" id="KW-0505">Motor protein</keyword>
<dbReference type="SUPFAM" id="SSF54236">
    <property type="entry name" value="Ubiquitin-like"/>
    <property type="match status" value="1"/>
</dbReference>
<evidence type="ECO:0000313" key="12">
    <source>
        <dbReference type="Proteomes" id="UP000318582"/>
    </source>
</evidence>
<evidence type="ECO:0000256" key="3">
    <source>
        <dbReference type="ARBA" id="ARBA00023123"/>
    </source>
</evidence>
<dbReference type="SMART" id="SM00015">
    <property type="entry name" value="IQ"/>
    <property type="match status" value="3"/>
</dbReference>
<dbReference type="Gene3D" id="1.20.120.720">
    <property type="entry name" value="Myosin VI head, motor domain, U50 subdomain"/>
    <property type="match status" value="1"/>
</dbReference>
<dbReference type="Pfam" id="PF00373">
    <property type="entry name" value="FERM_M"/>
    <property type="match status" value="2"/>
</dbReference>
<dbReference type="InterPro" id="IPR035963">
    <property type="entry name" value="FERM_2"/>
</dbReference>
<dbReference type="InterPro" id="IPR036961">
    <property type="entry name" value="Kinesin_motor_dom_sf"/>
</dbReference>
<feature type="region of interest" description="Disordered" evidence="7">
    <location>
        <begin position="1602"/>
        <end position="1687"/>
    </location>
</feature>
<dbReference type="PANTHER" id="PTHR46049:SF5">
    <property type="entry name" value="PLECKSTRIN HOMOLOGY DOMAIN-CONTAINING FAMILY H MEMBER 3"/>
    <property type="match status" value="1"/>
</dbReference>
<gene>
    <name evidence="11" type="ORF">PhCBS80983_g03113</name>
</gene>
<evidence type="ECO:0000313" key="11">
    <source>
        <dbReference type="EMBL" id="TPX58441.1"/>
    </source>
</evidence>
<dbReference type="InterPro" id="IPR000857">
    <property type="entry name" value="MyTH4_dom"/>
</dbReference>
<evidence type="ECO:0000259" key="8">
    <source>
        <dbReference type="PROSITE" id="PS50057"/>
    </source>
</evidence>
<dbReference type="FunFam" id="1.10.10.820:FF:000001">
    <property type="entry name" value="Myosin heavy chain"/>
    <property type="match status" value="1"/>
</dbReference>
<feature type="compositionally biased region" description="Basic and acidic residues" evidence="7">
    <location>
        <begin position="526"/>
        <end position="535"/>
    </location>
</feature>
<dbReference type="InterPro" id="IPR011993">
    <property type="entry name" value="PH-like_dom_sf"/>
</dbReference>
<feature type="region of interest" description="Disordered" evidence="7">
    <location>
        <begin position="961"/>
        <end position="1019"/>
    </location>
</feature>
<feature type="domain" description="MyTH4" evidence="9">
    <location>
        <begin position="1079"/>
        <end position="1240"/>
    </location>
</feature>
<feature type="region of interest" description="Disordered" evidence="7">
    <location>
        <begin position="797"/>
        <end position="846"/>
    </location>
</feature>
<evidence type="ECO:0000256" key="5">
    <source>
        <dbReference type="ARBA" id="ARBA00023203"/>
    </source>
</evidence>
<dbReference type="EMBL" id="QEAQ01000036">
    <property type="protein sequence ID" value="TPX58441.1"/>
    <property type="molecule type" value="Genomic_DNA"/>
</dbReference>
<dbReference type="InterPro" id="IPR038185">
    <property type="entry name" value="MyTH4_dom_sf"/>
</dbReference>
<evidence type="ECO:0000256" key="4">
    <source>
        <dbReference type="ARBA" id="ARBA00023175"/>
    </source>
</evidence>